<feature type="transmembrane region" description="Helical" evidence="1">
    <location>
        <begin position="53"/>
        <end position="76"/>
    </location>
</feature>
<dbReference type="KEGG" id="aram:KAR29_08770"/>
<dbReference type="EMBL" id="CP072943">
    <property type="protein sequence ID" value="QTX31460.1"/>
    <property type="molecule type" value="Genomic_DNA"/>
</dbReference>
<keyword evidence="3" id="KW-1185">Reference proteome</keyword>
<dbReference type="Proteomes" id="UP000671879">
    <property type="component" value="Chromosome"/>
</dbReference>
<evidence type="ECO:0000313" key="2">
    <source>
        <dbReference type="EMBL" id="QTX31460.1"/>
    </source>
</evidence>
<protein>
    <submittedName>
        <fullName evidence="2">Uncharacterized protein</fullName>
    </submittedName>
</protein>
<name>A0A9Q7AG19_9BACT</name>
<keyword evidence="1" id="KW-0812">Transmembrane</keyword>
<keyword evidence="1" id="KW-0472">Membrane</keyword>
<organism evidence="2 3">
    <name type="scientific">Aminithiophilus ramosus</name>
    <dbReference type="NCBI Taxonomy" id="3029084"/>
    <lineage>
        <taxon>Bacteria</taxon>
        <taxon>Thermotogati</taxon>
        <taxon>Synergistota</taxon>
        <taxon>Synergistia</taxon>
        <taxon>Synergistales</taxon>
        <taxon>Aminithiophilaceae</taxon>
        <taxon>Aminithiophilus</taxon>
    </lineage>
</organism>
<gene>
    <name evidence="2" type="ORF">KAR29_08770</name>
</gene>
<sequence length="101" mass="11230">MRPDPVLPRWFRRGLMFLALLVSAGWMVRYFGEPGGLRPSGAPMRRLSGGLGSFPGGILGLSVALVVVGIVGWWALSTFFWSKYFPTQSPPPPPEEREKER</sequence>
<reference evidence="3" key="1">
    <citation type="submission" date="2021-04" db="EMBL/GenBank/DDBJ databases">
        <title>A novel Synergistetes isolate from a pyrite-forming mixed culture.</title>
        <authorList>
            <person name="Bunk B."/>
            <person name="Sproer C."/>
            <person name="Spring S."/>
            <person name="Pester M."/>
        </authorList>
    </citation>
    <scope>NUCLEOTIDE SEQUENCE [LARGE SCALE GENOMIC DNA]</scope>
    <source>
        <strain evidence="3">J.5.4.2-T.3.5.2</strain>
    </source>
</reference>
<keyword evidence="1" id="KW-1133">Transmembrane helix</keyword>
<evidence type="ECO:0000256" key="1">
    <source>
        <dbReference type="SAM" id="Phobius"/>
    </source>
</evidence>
<proteinExistence type="predicted"/>
<dbReference type="AlphaFoldDB" id="A0A9Q7AG19"/>
<feature type="transmembrane region" description="Helical" evidence="1">
    <location>
        <begin position="15"/>
        <end position="32"/>
    </location>
</feature>
<accession>A0A9Q7AG19</accession>
<evidence type="ECO:0000313" key="3">
    <source>
        <dbReference type="Proteomes" id="UP000671879"/>
    </source>
</evidence>
<dbReference type="RefSeq" id="WP_274372625.1">
    <property type="nucleotide sequence ID" value="NZ_CP072943.1"/>
</dbReference>